<evidence type="ECO:0000313" key="2">
    <source>
        <dbReference type="Proteomes" id="UP000507962"/>
    </source>
</evidence>
<keyword evidence="2" id="KW-1185">Reference proteome</keyword>
<name>A0A4V6IL45_9BACT</name>
<organism evidence="1 2">
    <name type="scientific">Desulfoluna butyratoxydans</name>
    <dbReference type="NCBI Taxonomy" id="231438"/>
    <lineage>
        <taxon>Bacteria</taxon>
        <taxon>Pseudomonadati</taxon>
        <taxon>Thermodesulfobacteriota</taxon>
        <taxon>Desulfobacteria</taxon>
        <taxon>Desulfobacterales</taxon>
        <taxon>Desulfolunaceae</taxon>
        <taxon>Desulfoluna</taxon>
    </lineage>
</organism>
<proteinExistence type="predicted"/>
<gene>
    <name evidence="1" type="ORF">MSL71_13470</name>
</gene>
<dbReference type="RefSeq" id="WP_180138064.1">
    <property type="nucleotide sequence ID" value="NZ_CAADHO010000002.1"/>
</dbReference>
<reference evidence="1 2" key="1">
    <citation type="submission" date="2019-03" db="EMBL/GenBank/DDBJ databases">
        <authorList>
            <person name="Nijsse B."/>
        </authorList>
    </citation>
    <scope>NUCLEOTIDE SEQUENCE [LARGE SCALE GENOMIC DNA]</scope>
    <source>
        <strain evidence="1">Desulfoluna butyratoxydans MSL71</strain>
    </source>
</reference>
<dbReference type="EMBL" id="CAADHO010000002">
    <property type="protein sequence ID" value="VFQ43708.1"/>
    <property type="molecule type" value="Genomic_DNA"/>
</dbReference>
<accession>A0A4V6IL45</accession>
<sequence>MSTDTFRSLFTADFLAEVFPADLSDQFFEALYGDAEDGAYDISLVYAGEGDKSLEFELHLTQRPGKCLVCSLTYGLPEVFTRHPLINLKGLVAKIDAALGESATCGEWRIGRTREVSRALHVVPLSISLA</sequence>
<evidence type="ECO:0000313" key="1">
    <source>
        <dbReference type="EMBL" id="VFQ43708.1"/>
    </source>
</evidence>
<evidence type="ECO:0008006" key="3">
    <source>
        <dbReference type="Google" id="ProtNLM"/>
    </source>
</evidence>
<dbReference type="AlphaFoldDB" id="A0A4V6IL45"/>
<protein>
    <recommendedName>
        <fullName evidence="3">Pancreas/duodenum homeobox protein 1</fullName>
    </recommendedName>
</protein>
<dbReference type="Proteomes" id="UP000507962">
    <property type="component" value="Unassembled WGS sequence"/>
</dbReference>